<gene>
    <name evidence="1" type="ORF">IRJ18_05330</name>
</gene>
<dbReference type="Proteomes" id="UP000632774">
    <property type="component" value="Unassembled WGS sequence"/>
</dbReference>
<accession>A0ABR9XEF7</accession>
<proteinExistence type="predicted"/>
<protein>
    <submittedName>
        <fullName evidence="1">BNR repeat-containing protein</fullName>
    </submittedName>
</protein>
<comment type="caution">
    <text evidence="1">The sequence shown here is derived from an EMBL/GenBank/DDBJ whole genome shotgun (WGS) entry which is preliminary data.</text>
</comment>
<dbReference type="Pfam" id="PF15892">
    <property type="entry name" value="BNR_4"/>
    <property type="match status" value="1"/>
</dbReference>
<keyword evidence="2" id="KW-1185">Reference proteome</keyword>
<dbReference type="EMBL" id="JADFFM010000001">
    <property type="protein sequence ID" value="MBE9665774.1"/>
    <property type="molecule type" value="Genomic_DNA"/>
</dbReference>
<dbReference type="RefSeq" id="WP_194105162.1">
    <property type="nucleotide sequence ID" value="NZ_JADFFM010000001.1"/>
</dbReference>
<reference evidence="1 2" key="1">
    <citation type="submission" date="2020-10" db="EMBL/GenBank/DDBJ databases">
        <title>Mucilaginibacter mali sp. nov., isolated from rhizosphere soil of apple orchard.</title>
        <authorList>
            <person name="Lee J.-S."/>
            <person name="Kim H.S."/>
            <person name="Kim J.-S."/>
        </authorList>
    </citation>
    <scope>NUCLEOTIDE SEQUENCE [LARGE SCALE GENOMIC DNA]</scope>
    <source>
        <strain evidence="1 2">KCTC 23157</strain>
    </source>
</reference>
<name>A0ABR9XEF7_9SPHI</name>
<sequence length="451" mass="50620">MAFYLSLTVYRKTTLLLAALITLASFSLKGQISTISTNGWANNSVNTVIFRKNSLVTWQNIQYAAYYDQDQYVVLAKRKTGETTWQNQRTPYKGDATDAHKSISIIIDGDGYLHVTWGQHNNPLNYAVSTKPGSLQLGEKQGMTGNKENKVSYPEFYKLPAGDILFLYRDGASGNGNLMLNRYVLTQKKWIRVQDGMIDGEGQRNAYWQMSIDIKGIIHLSWVWRESPDVASNHDMCYARSVDGGVTWQKSNGEKYTLPINAANAEYACKIPHQSELINQTSMFADAAGHPFIATYWREAGQTVPQYHLIYHDGKAWRVNNLGFRKTPFTLSGAGTKSIPVSRPQIIAWKNGARQAVAFIFRDAERGNKISIAVTNNVLKGAWQLSDISNNPVGAWEPTYDTELWKNKGVLDLFVQPVIQIDGEGKGNVKPQPVTVLEWKTQAIIKSKKIK</sequence>
<organism evidence="1 2">
    <name type="scientific">Mucilaginibacter boryungensis</name>
    <dbReference type="NCBI Taxonomy" id="768480"/>
    <lineage>
        <taxon>Bacteria</taxon>
        <taxon>Pseudomonadati</taxon>
        <taxon>Bacteroidota</taxon>
        <taxon>Sphingobacteriia</taxon>
        <taxon>Sphingobacteriales</taxon>
        <taxon>Sphingobacteriaceae</taxon>
        <taxon>Mucilaginibacter</taxon>
    </lineage>
</organism>
<evidence type="ECO:0000313" key="2">
    <source>
        <dbReference type="Proteomes" id="UP000632774"/>
    </source>
</evidence>
<evidence type="ECO:0000313" key="1">
    <source>
        <dbReference type="EMBL" id="MBE9665774.1"/>
    </source>
</evidence>